<keyword evidence="5" id="KW-1185">Reference proteome</keyword>
<organism evidence="4 5">
    <name type="scientific">Patiria miniata</name>
    <name type="common">Bat star</name>
    <name type="synonym">Asterina miniata</name>
    <dbReference type="NCBI Taxonomy" id="46514"/>
    <lineage>
        <taxon>Eukaryota</taxon>
        <taxon>Metazoa</taxon>
        <taxon>Echinodermata</taxon>
        <taxon>Eleutherozoa</taxon>
        <taxon>Asterozoa</taxon>
        <taxon>Asteroidea</taxon>
        <taxon>Valvatacea</taxon>
        <taxon>Valvatida</taxon>
        <taxon>Asterinidae</taxon>
        <taxon>Patiria</taxon>
    </lineage>
</organism>
<feature type="transmembrane region" description="Helical" evidence="2">
    <location>
        <begin position="379"/>
        <end position="398"/>
    </location>
</feature>
<dbReference type="EnsemblMetazoa" id="XM_038195313.1">
    <property type="protein sequence ID" value="XP_038051241.1"/>
    <property type="gene ID" value="LOC119724291"/>
</dbReference>
<reference evidence="4" key="1">
    <citation type="submission" date="2022-11" db="UniProtKB">
        <authorList>
            <consortium name="EnsemblMetazoa"/>
        </authorList>
    </citation>
    <scope>IDENTIFICATION</scope>
</reference>
<name>A0A913ZJL9_PATMI</name>
<dbReference type="Pfam" id="PF20694">
    <property type="entry name" value="TRADD-like_N"/>
    <property type="match status" value="1"/>
</dbReference>
<feature type="transmembrane region" description="Helical" evidence="2">
    <location>
        <begin position="348"/>
        <end position="367"/>
    </location>
</feature>
<feature type="compositionally biased region" description="Basic and acidic residues" evidence="1">
    <location>
        <begin position="17"/>
        <end position="61"/>
    </location>
</feature>
<dbReference type="AlphaFoldDB" id="A0A913ZJL9"/>
<feature type="transmembrane region" description="Helical" evidence="2">
    <location>
        <begin position="405"/>
        <end position="425"/>
    </location>
</feature>
<dbReference type="InterPro" id="IPR049341">
    <property type="entry name" value="TRADD-like_N"/>
</dbReference>
<keyword evidence="2" id="KW-0812">Transmembrane</keyword>
<feature type="region of interest" description="Disordered" evidence="1">
    <location>
        <begin position="17"/>
        <end position="143"/>
    </location>
</feature>
<dbReference type="GeneID" id="119724291"/>
<sequence>MGQVVAYLRRLIFQGEYEQRNEAGEPCRKRACSDDLRGDYGQETSDKSRGDYGQETNDKSSDQLTGSPRVPCNKKTKHDAPAGQDQRSSSSSGSPKQSGNECREAITNQHQAEPRSRARKRSSKRSRLRSPERDTSTEIQEPGDTETIIHYKCNNFYLTQSPLTFGDSTGNAFNYDMSAKLYGTKEGTRDDDQTRNLLETIRGLVEAKEPGMTSLEDICRECDAATVGVEKGCVKVTFRFKSKDGLQRFWAKYSSGELQQRLKADLPIEKVEMSADDYTRGCEFFEGSGRRKQQAQMHSQPDSRLSLDLVQNAIAKYVRHREKTLKVLLAWAQDYANPWAKLTKVIRALVPVLWVIFFLIEVLSWLYQSDESYHEETSVVAVSVIFGVVSQIVTLCMFDLRLSHFYLRSTVLCVVTMASGGFWALSLSVMVKLTLIG</sequence>
<evidence type="ECO:0000313" key="5">
    <source>
        <dbReference type="Proteomes" id="UP000887568"/>
    </source>
</evidence>
<accession>A0A913ZJL9</accession>
<evidence type="ECO:0000256" key="2">
    <source>
        <dbReference type="SAM" id="Phobius"/>
    </source>
</evidence>
<evidence type="ECO:0000256" key="1">
    <source>
        <dbReference type="SAM" id="MobiDB-lite"/>
    </source>
</evidence>
<dbReference type="RefSeq" id="XP_038051241.1">
    <property type="nucleotide sequence ID" value="XM_038195313.1"/>
</dbReference>
<dbReference type="Proteomes" id="UP000887568">
    <property type="component" value="Unplaced"/>
</dbReference>
<keyword evidence="2" id="KW-0472">Membrane</keyword>
<feature type="domain" description="TRADD-like N-terminal" evidence="3">
    <location>
        <begin position="228"/>
        <end position="263"/>
    </location>
</feature>
<evidence type="ECO:0000259" key="3">
    <source>
        <dbReference type="Pfam" id="PF20694"/>
    </source>
</evidence>
<proteinExistence type="predicted"/>
<keyword evidence="2" id="KW-1133">Transmembrane helix</keyword>
<feature type="compositionally biased region" description="Basic residues" evidence="1">
    <location>
        <begin position="117"/>
        <end position="128"/>
    </location>
</feature>
<protein>
    <recommendedName>
        <fullName evidence="3">TRADD-like N-terminal domain-containing protein</fullName>
    </recommendedName>
</protein>
<feature type="compositionally biased region" description="Low complexity" evidence="1">
    <location>
        <begin position="83"/>
        <end position="99"/>
    </location>
</feature>
<evidence type="ECO:0000313" key="4">
    <source>
        <dbReference type="EnsemblMetazoa" id="XP_038051241.1"/>
    </source>
</evidence>